<name>A7EVS9_SCLS1</name>
<organism evidence="1 2">
    <name type="scientific">Sclerotinia sclerotiorum (strain ATCC 18683 / 1980 / Ss-1)</name>
    <name type="common">White mold</name>
    <name type="synonym">Whetzelinia sclerotiorum</name>
    <dbReference type="NCBI Taxonomy" id="665079"/>
    <lineage>
        <taxon>Eukaryota</taxon>
        <taxon>Fungi</taxon>
        <taxon>Dikarya</taxon>
        <taxon>Ascomycota</taxon>
        <taxon>Pezizomycotina</taxon>
        <taxon>Leotiomycetes</taxon>
        <taxon>Helotiales</taxon>
        <taxon>Sclerotiniaceae</taxon>
        <taxon>Sclerotinia</taxon>
    </lineage>
</organism>
<reference evidence="2" key="1">
    <citation type="journal article" date="2011" name="PLoS Genet.">
        <title>Genomic analysis of the necrotrophic fungal pathogens Sclerotinia sclerotiorum and Botrytis cinerea.</title>
        <authorList>
            <person name="Amselem J."/>
            <person name="Cuomo C.A."/>
            <person name="van Kan J.A."/>
            <person name="Viaud M."/>
            <person name="Benito E.P."/>
            <person name="Couloux A."/>
            <person name="Coutinho P.M."/>
            <person name="de Vries R.P."/>
            <person name="Dyer P.S."/>
            <person name="Fillinger S."/>
            <person name="Fournier E."/>
            <person name="Gout L."/>
            <person name="Hahn M."/>
            <person name="Kohn L."/>
            <person name="Lapalu N."/>
            <person name="Plummer K.M."/>
            <person name="Pradier J.M."/>
            <person name="Quevillon E."/>
            <person name="Sharon A."/>
            <person name="Simon A."/>
            <person name="ten Have A."/>
            <person name="Tudzynski B."/>
            <person name="Tudzynski P."/>
            <person name="Wincker P."/>
            <person name="Andrew M."/>
            <person name="Anthouard V."/>
            <person name="Beever R.E."/>
            <person name="Beffa R."/>
            <person name="Benoit I."/>
            <person name="Bouzid O."/>
            <person name="Brault B."/>
            <person name="Chen Z."/>
            <person name="Choquer M."/>
            <person name="Collemare J."/>
            <person name="Cotton P."/>
            <person name="Danchin E.G."/>
            <person name="Da Silva C."/>
            <person name="Gautier A."/>
            <person name="Giraud C."/>
            <person name="Giraud T."/>
            <person name="Gonzalez C."/>
            <person name="Grossetete S."/>
            <person name="Guldener U."/>
            <person name="Henrissat B."/>
            <person name="Howlett B.J."/>
            <person name="Kodira C."/>
            <person name="Kretschmer M."/>
            <person name="Lappartient A."/>
            <person name="Leroch M."/>
            <person name="Levis C."/>
            <person name="Mauceli E."/>
            <person name="Neuveglise C."/>
            <person name="Oeser B."/>
            <person name="Pearson M."/>
            <person name="Poulain J."/>
            <person name="Poussereau N."/>
            <person name="Quesneville H."/>
            <person name="Rascle C."/>
            <person name="Schumacher J."/>
            <person name="Segurens B."/>
            <person name="Sexton A."/>
            <person name="Silva E."/>
            <person name="Sirven C."/>
            <person name="Soanes D.M."/>
            <person name="Talbot N.J."/>
            <person name="Templeton M."/>
            <person name="Yandava C."/>
            <person name="Yarden O."/>
            <person name="Zeng Q."/>
            <person name="Rollins J.A."/>
            <person name="Lebrun M.H."/>
            <person name="Dickman M."/>
        </authorList>
    </citation>
    <scope>NUCLEOTIDE SEQUENCE [LARGE SCALE GENOMIC DNA]</scope>
    <source>
        <strain evidence="2">ATCC 18683 / 1980 / Ss-1</strain>
    </source>
</reference>
<dbReference type="GeneID" id="5485551"/>
<gene>
    <name evidence="1" type="ORF">SS1G_09438</name>
</gene>
<dbReference type="STRING" id="665079.A7EVS9"/>
<dbReference type="EMBL" id="CH476633">
    <property type="protein sequence ID" value="EDN93571.1"/>
    <property type="molecule type" value="Genomic_DNA"/>
</dbReference>
<accession>A7EVS9</accession>
<dbReference type="KEGG" id="ssl:SS1G_09438"/>
<proteinExistence type="predicted"/>
<dbReference type="AlphaFoldDB" id="A7EVS9"/>
<evidence type="ECO:0000313" key="1">
    <source>
        <dbReference type="EMBL" id="EDN93571.1"/>
    </source>
</evidence>
<sequence>MPILSGVQHVPARIVSPAELLSRARLGLVIFWYTETWEVRARAAYTSATATRFNGFSSQAGTIYICRRSKNYAQAEECSSGEEDCSKMANAFKTPTVEL</sequence>
<evidence type="ECO:0000313" key="2">
    <source>
        <dbReference type="Proteomes" id="UP000001312"/>
    </source>
</evidence>
<dbReference type="InParanoid" id="A7EVS9"/>
<dbReference type="RefSeq" id="XP_001589716.1">
    <property type="nucleotide sequence ID" value="XM_001589666.1"/>
</dbReference>
<protein>
    <submittedName>
        <fullName evidence="1">Uncharacterized protein</fullName>
    </submittedName>
</protein>
<dbReference type="Proteomes" id="UP000001312">
    <property type="component" value="Unassembled WGS sequence"/>
</dbReference>
<keyword evidence="2" id="KW-1185">Reference proteome</keyword>
<dbReference type="HOGENOM" id="CLU_2321769_0_0_1"/>